<dbReference type="SUPFAM" id="SSF81606">
    <property type="entry name" value="PP2C-like"/>
    <property type="match status" value="1"/>
</dbReference>
<dbReference type="PANTHER" id="PTHR47992">
    <property type="entry name" value="PROTEIN PHOSPHATASE"/>
    <property type="match status" value="1"/>
</dbReference>
<sequence length="493" mass="52215">MGESPPSVPPPRAFPADVVGEATFAGQQPAPRGREAGFSKRKKPPPRAKVNQDCAYSSLQCDGVPAALFLLCDGHGSYGDHAAQSAVSRLAAALTPLPSSLSAPPAAALADTSHAARDVEAAFAAVDAELLADELHLNSGCTALCAIFTHSAAGSPVLWIAHAGDSREVVASRTDAEDPRSPLWLRETADHLPDLLDERERIERCGGYVSEANVMRGIPSRVWSDRREVGPGLSMSRSLGDASAKAVGVVCTPELQLLRIDPVQDPFILLASDGLWDVISSQEACKIVDEGLRMHAGHAGEACARLLSMAKQEWRQRGDYRDDITIICVNIPKLTSFLAQLEEERTATSAARSNPAELKPRASAVHTPEECVCTTAEACTAVTDAEDNPPIMQAGQGVSQAKSGVVEAAAIRELVAEGCELSPQQGSPTAAVALVDQPAVAQRNYSSPSVPLHPKTHREVEHYSALTVDTVKQPAAHAWPGWISCFRCCVSTA</sequence>
<organism evidence="3 4">
    <name type="scientific">Prymnesium parvum</name>
    <name type="common">Toxic golden alga</name>
    <dbReference type="NCBI Taxonomy" id="97485"/>
    <lineage>
        <taxon>Eukaryota</taxon>
        <taxon>Haptista</taxon>
        <taxon>Haptophyta</taxon>
        <taxon>Prymnesiophyceae</taxon>
        <taxon>Prymnesiales</taxon>
        <taxon>Prymnesiaceae</taxon>
        <taxon>Prymnesium</taxon>
    </lineage>
</organism>
<accession>A0AB34JVX2</accession>
<dbReference type="Proteomes" id="UP001515480">
    <property type="component" value="Unassembled WGS sequence"/>
</dbReference>
<dbReference type="SMART" id="SM00332">
    <property type="entry name" value="PP2Cc"/>
    <property type="match status" value="1"/>
</dbReference>
<dbReference type="CDD" id="cd00143">
    <property type="entry name" value="PP2Cc"/>
    <property type="match status" value="1"/>
</dbReference>
<evidence type="ECO:0000259" key="2">
    <source>
        <dbReference type="PROSITE" id="PS51746"/>
    </source>
</evidence>
<gene>
    <name evidence="3" type="ORF">AB1Y20_020084</name>
</gene>
<proteinExistence type="predicted"/>
<dbReference type="EMBL" id="JBGBPQ010000004">
    <property type="protein sequence ID" value="KAL1525217.1"/>
    <property type="molecule type" value="Genomic_DNA"/>
</dbReference>
<evidence type="ECO:0000256" key="1">
    <source>
        <dbReference type="SAM" id="MobiDB-lite"/>
    </source>
</evidence>
<evidence type="ECO:0000313" key="3">
    <source>
        <dbReference type="EMBL" id="KAL1525217.1"/>
    </source>
</evidence>
<dbReference type="InterPro" id="IPR036457">
    <property type="entry name" value="PPM-type-like_dom_sf"/>
</dbReference>
<feature type="domain" description="PPM-type phosphatase" evidence="2">
    <location>
        <begin position="47"/>
        <end position="331"/>
    </location>
</feature>
<dbReference type="InterPro" id="IPR015655">
    <property type="entry name" value="PP2C"/>
</dbReference>
<dbReference type="PROSITE" id="PS51746">
    <property type="entry name" value="PPM_2"/>
    <property type="match status" value="1"/>
</dbReference>
<dbReference type="GO" id="GO:0004722">
    <property type="term" value="F:protein serine/threonine phosphatase activity"/>
    <property type="evidence" value="ECO:0007669"/>
    <property type="project" value="InterPro"/>
</dbReference>
<dbReference type="AlphaFoldDB" id="A0AB34JVX2"/>
<evidence type="ECO:0000313" key="4">
    <source>
        <dbReference type="Proteomes" id="UP001515480"/>
    </source>
</evidence>
<comment type="caution">
    <text evidence="3">The sequence shown here is derived from an EMBL/GenBank/DDBJ whole genome shotgun (WGS) entry which is preliminary data.</text>
</comment>
<dbReference type="InterPro" id="IPR001932">
    <property type="entry name" value="PPM-type_phosphatase-like_dom"/>
</dbReference>
<name>A0AB34JVX2_PRYPA</name>
<keyword evidence="4" id="KW-1185">Reference proteome</keyword>
<protein>
    <recommendedName>
        <fullName evidence="2">PPM-type phosphatase domain-containing protein</fullName>
    </recommendedName>
</protein>
<dbReference type="Pfam" id="PF00481">
    <property type="entry name" value="PP2C"/>
    <property type="match status" value="1"/>
</dbReference>
<feature type="region of interest" description="Disordered" evidence="1">
    <location>
        <begin position="22"/>
        <end position="49"/>
    </location>
</feature>
<reference evidence="3 4" key="1">
    <citation type="journal article" date="2024" name="Science">
        <title>Giant polyketide synthase enzymes in the biosynthesis of giant marine polyether toxins.</title>
        <authorList>
            <person name="Fallon T.R."/>
            <person name="Shende V.V."/>
            <person name="Wierzbicki I.H."/>
            <person name="Pendleton A.L."/>
            <person name="Watervoot N.F."/>
            <person name="Auber R.P."/>
            <person name="Gonzalez D.J."/>
            <person name="Wisecaver J.H."/>
            <person name="Moore B.S."/>
        </authorList>
    </citation>
    <scope>NUCLEOTIDE SEQUENCE [LARGE SCALE GENOMIC DNA]</scope>
    <source>
        <strain evidence="3 4">12B1</strain>
    </source>
</reference>
<dbReference type="Gene3D" id="3.60.40.10">
    <property type="entry name" value="PPM-type phosphatase domain"/>
    <property type="match status" value="1"/>
</dbReference>